<evidence type="ECO:0008006" key="6">
    <source>
        <dbReference type="Google" id="ProtNLM"/>
    </source>
</evidence>
<feature type="region of interest" description="Disordered" evidence="3">
    <location>
        <begin position="299"/>
        <end position="322"/>
    </location>
</feature>
<dbReference type="AlphaFoldDB" id="A0AAN6VTE3"/>
<evidence type="ECO:0000256" key="1">
    <source>
        <dbReference type="ARBA" id="ARBA00022857"/>
    </source>
</evidence>
<evidence type="ECO:0000256" key="3">
    <source>
        <dbReference type="SAM" id="MobiDB-lite"/>
    </source>
</evidence>
<dbReference type="GO" id="GO:0016491">
    <property type="term" value="F:oxidoreductase activity"/>
    <property type="evidence" value="ECO:0007669"/>
    <property type="project" value="UniProtKB-KW"/>
</dbReference>
<reference evidence="4" key="2">
    <citation type="submission" date="2023-05" db="EMBL/GenBank/DDBJ databases">
        <authorList>
            <consortium name="Lawrence Berkeley National Laboratory"/>
            <person name="Steindorff A."/>
            <person name="Hensen N."/>
            <person name="Bonometti L."/>
            <person name="Westerberg I."/>
            <person name="Brannstrom I.O."/>
            <person name="Guillou S."/>
            <person name="Cros-Aarteil S."/>
            <person name="Calhoun S."/>
            <person name="Haridas S."/>
            <person name="Kuo A."/>
            <person name="Mondo S."/>
            <person name="Pangilinan J."/>
            <person name="Riley R."/>
            <person name="Labutti K."/>
            <person name="Andreopoulos B."/>
            <person name="Lipzen A."/>
            <person name="Chen C."/>
            <person name="Yanf M."/>
            <person name="Daum C."/>
            <person name="Ng V."/>
            <person name="Clum A."/>
            <person name="Ohm R."/>
            <person name="Martin F."/>
            <person name="Silar P."/>
            <person name="Natvig D."/>
            <person name="Lalanne C."/>
            <person name="Gautier V."/>
            <person name="Ament-Velasquez S.L."/>
            <person name="Kruys A."/>
            <person name="Hutchinson M.I."/>
            <person name="Powell A.J."/>
            <person name="Barry K."/>
            <person name="Miller A.N."/>
            <person name="Grigoriev I.V."/>
            <person name="Debuchy R."/>
            <person name="Gladieux P."/>
            <person name="Thoren M.H."/>
            <person name="Johannesson H."/>
        </authorList>
    </citation>
    <scope>NUCLEOTIDE SEQUENCE</scope>
    <source>
        <strain evidence="4">CBS 538.74</strain>
    </source>
</reference>
<keyword evidence="1" id="KW-0521">NADP</keyword>
<dbReference type="SUPFAM" id="SSF51735">
    <property type="entry name" value="NAD(P)-binding Rossmann-fold domains"/>
    <property type="match status" value="1"/>
</dbReference>
<name>A0AAN6VTE3_9PEZI</name>
<dbReference type="PANTHER" id="PTHR47706:SF7">
    <property type="entry name" value="CIPA-LIKE, PUTATIVE (AFU_ORTHOLOGUE AFUA_1G01630)-RELATED"/>
    <property type="match status" value="1"/>
</dbReference>
<dbReference type="EMBL" id="MU856878">
    <property type="protein sequence ID" value="KAK4155926.1"/>
    <property type="molecule type" value="Genomic_DNA"/>
</dbReference>
<dbReference type="Proteomes" id="UP001302745">
    <property type="component" value="Unassembled WGS sequence"/>
</dbReference>
<dbReference type="Gene3D" id="3.40.50.720">
    <property type="entry name" value="NAD(P)-binding Rossmann-like Domain"/>
    <property type="match status" value="1"/>
</dbReference>
<dbReference type="InterPro" id="IPR051609">
    <property type="entry name" value="NmrA/Isoflavone_reductase-like"/>
</dbReference>
<dbReference type="InterPro" id="IPR036291">
    <property type="entry name" value="NAD(P)-bd_dom_sf"/>
</dbReference>
<feature type="compositionally biased region" description="Acidic residues" evidence="3">
    <location>
        <begin position="197"/>
        <end position="206"/>
    </location>
</feature>
<sequence>MARKNAKDQPPGFTNRIERVALVGAGGQLGKYIAAALLQNQPPHHHGPDARRQRQHKPAARGQHPALTRSTTTTNPTLVAALHNQQIPQSSPLSVSAAPDTHSKLVRAAAAAAAGVRYVMPNYYSSDLAHDELVARRGAGHRRRRPSCWAGSVCMGFDHEVKTMTLYDDGQTARVDVTTFEQCARAVVALVSLSELPVDEDDDEEGGPPTRVTGEREGAGEEEWMVAFEGSRERQQRGVEMMKSAADPFSARMGAALATFSRIFYPNGGGDYESTRGLANDLLGLPKEDLDERTRVAKQMMDDGPGGSAMGASENSEWWEGG</sequence>
<protein>
    <recommendedName>
        <fullName evidence="6">NmrA-like domain-containing protein</fullName>
    </recommendedName>
</protein>
<feature type="region of interest" description="Disordered" evidence="3">
    <location>
        <begin position="40"/>
        <end position="72"/>
    </location>
</feature>
<reference evidence="4" key="1">
    <citation type="journal article" date="2023" name="Mol. Phylogenet. Evol.">
        <title>Genome-scale phylogeny and comparative genomics of the fungal order Sordariales.</title>
        <authorList>
            <person name="Hensen N."/>
            <person name="Bonometti L."/>
            <person name="Westerberg I."/>
            <person name="Brannstrom I.O."/>
            <person name="Guillou S."/>
            <person name="Cros-Aarteil S."/>
            <person name="Calhoun S."/>
            <person name="Haridas S."/>
            <person name="Kuo A."/>
            <person name="Mondo S."/>
            <person name="Pangilinan J."/>
            <person name="Riley R."/>
            <person name="LaButti K."/>
            <person name="Andreopoulos B."/>
            <person name="Lipzen A."/>
            <person name="Chen C."/>
            <person name="Yan M."/>
            <person name="Daum C."/>
            <person name="Ng V."/>
            <person name="Clum A."/>
            <person name="Steindorff A."/>
            <person name="Ohm R.A."/>
            <person name="Martin F."/>
            <person name="Silar P."/>
            <person name="Natvig D.O."/>
            <person name="Lalanne C."/>
            <person name="Gautier V."/>
            <person name="Ament-Velasquez S.L."/>
            <person name="Kruys A."/>
            <person name="Hutchinson M.I."/>
            <person name="Powell A.J."/>
            <person name="Barry K."/>
            <person name="Miller A.N."/>
            <person name="Grigoriev I.V."/>
            <person name="Debuchy R."/>
            <person name="Gladieux P."/>
            <person name="Hiltunen Thoren M."/>
            <person name="Johannesson H."/>
        </authorList>
    </citation>
    <scope>NUCLEOTIDE SEQUENCE</scope>
    <source>
        <strain evidence="4">CBS 538.74</strain>
    </source>
</reference>
<feature type="region of interest" description="Disordered" evidence="3">
    <location>
        <begin position="197"/>
        <end position="220"/>
    </location>
</feature>
<dbReference type="PANTHER" id="PTHR47706">
    <property type="entry name" value="NMRA-LIKE FAMILY PROTEIN"/>
    <property type="match status" value="1"/>
</dbReference>
<proteinExistence type="predicted"/>
<organism evidence="4 5">
    <name type="scientific">Chaetomidium leptoderma</name>
    <dbReference type="NCBI Taxonomy" id="669021"/>
    <lineage>
        <taxon>Eukaryota</taxon>
        <taxon>Fungi</taxon>
        <taxon>Dikarya</taxon>
        <taxon>Ascomycota</taxon>
        <taxon>Pezizomycotina</taxon>
        <taxon>Sordariomycetes</taxon>
        <taxon>Sordariomycetidae</taxon>
        <taxon>Sordariales</taxon>
        <taxon>Chaetomiaceae</taxon>
        <taxon>Chaetomidium</taxon>
    </lineage>
</organism>
<evidence type="ECO:0000313" key="5">
    <source>
        <dbReference type="Proteomes" id="UP001302745"/>
    </source>
</evidence>
<keyword evidence="5" id="KW-1185">Reference proteome</keyword>
<gene>
    <name evidence="4" type="ORF">C8A00DRAFT_41564</name>
</gene>
<comment type="caution">
    <text evidence="4">The sequence shown here is derived from an EMBL/GenBank/DDBJ whole genome shotgun (WGS) entry which is preliminary data.</text>
</comment>
<accession>A0AAN6VTE3</accession>
<keyword evidence="2" id="KW-0560">Oxidoreductase</keyword>
<evidence type="ECO:0000313" key="4">
    <source>
        <dbReference type="EMBL" id="KAK4155926.1"/>
    </source>
</evidence>
<evidence type="ECO:0000256" key="2">
    <source>
        <dbReference type="ARBA" id="ARBA00023002"/>
    </source>
</evidence>